<protein>
    <recommendedName>
        <fullName evidence="3">N-acetyltransferase domain-containing protein</fullName>
    </recommendedName>
</protein>
<accession>A0A4R7F751</accession>
<dbReference type="EMBL" id="SOAG01000001">
    <property type="protein sequence ID" value="TDS66134.1"/>
    <property type="molecule type" value="Genomic_DNA"/>
</dbReference>
<gene>
    <name evidence="1" type="ORF">C8P70_10129</name>
</gene>
<dbReference type="OrthoDB" id="961272at2"/>
<dbReference type="SUPFAM" id="SSF55729">
    <property type="entry name" value="Acyl-CoA N-acyltransferases (Nat)"/>
    <property type="match status" value="1"/>
</dbReference>
<proteinExistence type="predicted"/>
<sequence>MNFSIRIYNKNDEKYIIDIFKSNCPKYFDINDLDSLHFFLNNYIDENFKVVTLNDYIVGCGGHYVKENEKLIGIAWVMFKRNSLGVKNFLSLSNIFFEHIMDNIQNEKKAFDIIINTTQLLEKTFNKFGFHTVHIIKNGFGKNLDHYVMRKKYSD</sequence>
<evidence type="ECO:0000313" key="2">
    <source>
        <dbReference type="Proteomes" id="UP000295215"/>
    </source>
</evidence>
<dbReference type="RefSeq" id="WP_133711322.1">
    <property type="nucleotide sequence ID" value="NZ_SOAG01000001.1"/>
</dbReference>
<dbReference type="Proteomes" id="UP000295215">
    <property type="component" value="Unassembled WGS sequence"/>
</dbReference>
<dbReference type="InterPro" id="IPR016181">
    <property type="entry name" value="Acyl_CoA_acyltransferase"/>
</dbReference>
<keyword evidence="2" id="KW-1185">Reference proteome</keyword>
<organism evidence="1 2">
    <name type="scientific">Myroides indicus</name>
    <dbReference type="NCBI Taxonomy" id="1323422"/>
    <lineage>
        <taxon>Bacteria</taxon>
        <taxon>Pseudomonadati</taxon>
        <taxon>Bacteroidota</taxon>
        <taxon>Flavobacteriia</taxon>
        <taxon>Flavobacteriales</taxon>
        <taxon>Flavobacteriaceae</taxon>
        <taxon>Myroides</taxon>
    </lineage>
</organism>
<comment type="caution">
    <text evidence="1">The sequence shown here is derived from an EMBL/GenBank/DDBJ whole genome shotgun (WGS) entry which is preliminary data.</text>
</comment>
<name>A0A4R7F751_9FLAO</name>
<reference evidence="1 2" key="1">
    <citation type="submission" date="2019-03" db="EMBL/GenBank/DDBJ databases">
        <title>Genomic Encyclopedia of Archaeal and Bacterial Type Strains, Phase II (KMG-II): from individual species to whole genera.</title>
        <authorList>
            <person name="Goeker M."/>
        </authorList>
    </citation>
    <scope>NUCLEOTIDE SEQUENCE [LARGE SCALE GENOMIC DNA]</scope>
    <source>
        <strain evidence="1 2">DSM 28213</strain>
    </source>
</reference>
<evidence type="ECO:0000313" key="1">
    <source>
        <dbReference type="EMBL" id="TDS66134.1"/>
    </source>
</evidence>
<dbReference type="AlphaFoldDB" id="A0A4R7F751"/>
<evidence type="ECO:0008006" key="3">
    <source>
        <dbReference type="Google" id="ProtNLM"/>
    </source>
</evidence>